<reference evidence="2" key="2">
    <citation type="submission" date="2021-09" db="EMBL/GenBank/DDBJ databases">
        <authorList>
            <person name="Gilroy R."/>
        </authorList>
    </citation>
    <scope>NUCLEOTIDE SEQUENCE</scope>
    <source>
        <strain evidence="2">4100</strain>
    </source>
</reference>
<feature type="region of interest" description="Disordered" evidence="1">
    <location>
        <begin position="139"/>
        <end position="186"/>
    </location>
</feature>
<proteinExistence type="predicted"/>
<evidence type="ECO:0000256" key="1">
    <source>
        <dbReference type="SAM" id="MobiDB-lite"/>
    </source>
</evidence>
<gene>
    <name evidence="2" type="ORF">K8V47_08985</name>
</gene>
<feature type="compositionally biased region" description="Polar residues" evidence="1">
    <location>
        <begin position="142"/>
        <end position="151"/>
    </location>
</feature>
<dbReference type="Proteomes" id="UP000711407">
    <property type="component" value="Unassembled WGS sequence"/>
</dbReference>
<dbReference type="EMBL" id="DYXT01000047">
    <property type="protein sequence ID" value="HJE39875.1"/>
    <property type="molecule type" value="Genomic_DNA"/>
</dbReference>
<protein>
    <submittedName>
        <fullName evidence="2">Uncharacterized protein</fullName>
    </submittedName>
</protein>
<organism evidence="2 3">
    <name type="scientific">Candidatus Amulumruptor caecigallinarius</name>
    <dbReference type="NCBI Taxonomy" id="2109911"/>
    <lineage>
        <taxon>Bacteria</taxon>
        <taxon>Pseudomonadati</taxon>
        <taxon>Bacteroidota</taxon>
        <taxon>Bacteroidia</taxon>
        <taxon>Bacteroidales</taxon>
        <taxon>Muribaculaceae</taxon>
        <taxon>Candidatus Amulumruptor</taxon>
    </lineage>
</organism>
<name>A0A921EA04_9BACT</name>
<evidence type="ECO:0000313" key="3">
    <source>
        <dbReference type="Proteomes" id="UP000711407"/>
    </source>
</evidence>
<feature type="compositionally biased region" description="Basic and acidic residues" evidence="1">
    <location>
        <begin position="152"/>
        <end position="173"/>
    </location>
</feature>
<sequence>MAATRFKKGWNRAVSRKFYASVCKQIHVVSALSDDIRVEHLLRCLDEYIDKGSVDSDFTDIETVVFTLLQPLIDKAVERSRRARQRAALRKKSKQGVSADIPSVAVDDICTDSADSQSDTDTAGDAAEEVCGLASYVRDESASNVASNQPLSREEKRDMRREEARKRRVEKREKRLRRRHPTSVDA</sequence>
<reference evidence="2" key="1">
    <citation type="journal article" date="2021" name="PeerJ">
        <title>Extensive microbial diversity within the chicken gut microbiome revealed by metagenomics and culture.</title>
        <authorList>
            <person name="Gilroy R."/>
            <person name="Ravi A."/>
            <person name="Getino M."/>
            <person name="Pursley I."/>
            <person name="Horton D.L."/>
            <person name="Alikhan N.F."/>
            <person name="Baker D."/>
            <person name="Gharbi K."/>
            <person name="Hall N."/>
            <person name="Watson M."/>
            <person name="Adriaenssens E.M."/>
            <person name="Foster-Nyarko E."/>
            <person name="Jarju S."/>
            <person name="Secka A."/>
            <person name="Antonio M."/>
            <person name="Oren A."/>
            <person name="Chaudhuri R.R."/>
            <person name="La Ragione R."/>
            <person name="Hildebrand F."/>
            <person name="Pallen M.J."/>
        </authorList>
    </citation>
    <scope>NUCLEOTIDE SEQUENCE</scope>
    <source>
        <strain evidence="2">4100</strain>
    </source>
</reference>
<feature type="compositionally biased region" description="Basic residues" evidence="1">
    <location>
        <begin position="174"/>
        <end position="186"/>
    </location>
</feature>
<accession>A0A921EA04</accession>
<dbReference type="AlphaFoldDB" id="A0A921EA04"/>
<evidence type="ECO:0000313" key="2">
    <source>
        <dbReference type="EMBL" id="HJE39875.1"/>
    </source>
</evidence>
<comment type="caution">
    <text evidence="2">The sequence shown here is derived from an EMBL/GenBank/DDBJ whole genome shotgun (WGS) entry which is preliminary data.</text>
</comment>